<dbReference type="GO" id="GO:0003677">
    <property type="term" value="F:DNA binding"/>
    <property type="evidence" value="ECO:0007669"/>
    <property type="project" value="UniProtKB-UniRule"/>
</dbReference>
<dbReference type="GO" id="GO:0016887">
    <property type="term" value="F:ATP hydrolysis activity"/>
    <property type="evidence" value="ECO:0007669"/>
    <property type="project" value="RHEA"/>
</dbReference>
<dbReference type="InterPro" id="IPR006171">
    <property type="entry name" value="TOPRIM_dom"/>
</dbReference>
<dbReference type="OrthoDB" id="30963at2157"/>
<dbReference type="GO" id="GO:0005524">
    <property type="term" value="F:ATP binding"/>
    <property type="evidence" value="ECO:0007669"/>
    <property type="project" value="UniProtKB-UniRule"/>
</dbReference>
<evidence type="ECO:0000256" key="11">
    <source>
        <dbReference type="ARBA" id="ARBA00023235"/>
    </source>
</evidence>
<organism evidence="20 21">
    <name type="scientific">Metallosphaera cuprina (strain Ar-4)</name>
    <dbReference type="NCBI Taxonomy" id="1006006"/>
    <lineage>
        <taxon>Archaea</taxon>
        <taxon>Thermoproteota</taxon>
        <taxon>Thermoprotei</taxon>
        <taxon>Sulfolobales</taxon>
        <taxon>Sulfolobaceae</taxon>
        <taxon>Metallosphaera</taxon>
    </lineage>
</organism>
<comment type="similarity">
    <text evidence="12 14">In the N-terminal section; belongs to the DEAD box helicase family. DDVD subfamily.</text>
</comment>
<dbReference type="SMART" id="SM00487">
    <property type="entry name" value="DEXDc"/>
    <property type="match status" value="1"/>
</dbReference>
<evidence type="ECO:0000256" key="1">
    <source>
        <dbReference type="ARBA" id="ARBA00004496"/>
    </source>
</evidence>
<comment type="similarity">
    <text evidence="14">In the C-terminal section; belongs to the type IA topoisomerase family.</text>
</comment>
<evidence type="ECO:0000256" key="3">
    <source>
        <dbReference type="ARBA" id="ARBA00022490"/>
    </source>
</evidence>
<name>F4G089_METCR</name>
<evidence type="ECO:0000256" key="8">
    <source>
        <dbReference type="ARBA" id="ARBA00022840"/>
    </source>
</evidence>
<dbReference type="PANTHER" id="PTHR43505">
    <property type="entry name" value="REVERSE GYRASE"/>
    <property type="match status" value="1"/>
</dbReference>
<feature type="binding site" evidence="14">
    <location>
        <position position="93"/>
    </location>
    <ligand>
        <name>ATP</name>
        <dbReference type="ChEBI" id="CHEBI:30616"/>
    </ligand>
</feature>
<dbReference type="AlphaFoldDB" id="F4G089"/>
<dbReference type="GO" id="GO:0008270">
    <property type="term" value="F:zinc ion binding"/>
    <property type="evidence" value="ECO:0007669"/>
    <property type="project" value="UniProtKB-UniRule"/>
</dbReference>
<dbReference type="SUPFAM" id="SSF56712">
    <property type="entry name" value="Prokaryotic type I DNA topoisomerase"/>
    <property type="match status" value="1"/>
</dbReference>
<evidence type="ECO:0000256" key="13">
    <source>
        <dbReference type="ARBA" id="ARBA00049360"/>
    </source>
</evidence>
<keyword evidence="6 14" id="KW-0863">Zinc-finger</keyword>
<dbReference type="InterPro" id="IPR014001">
    <property type="entry name" value="Helicase_ATP-bd"/>
</dbReference>
<dbReference type="CDD" id="cd00186">
    <property type="entry name" value="TOP1Ac"/>
    <property type="match status" value="1"/>
</dbReference>
<evidence type="ECO:0000256" key="9">
    <source>
        <dbReference type="ARBA" id="ARBA00023029"/>
    </source>
</evidence>
<dbReference type="SMART" id="SM00437">
    <property type="entry name" value="TOP1Ac"/>
    <property type="match status" value="1"/>
</dbReference>
<comment type="catalytic activity">
    <reaction evidence="13 14 15">
        <text>ATP + H2O = ADP + phosphate + H(+)</text>
        <dbReference type="Rhea" id="RHEA:13065"/>
        <dbReference type="ChEBI" id="CHEBI:15377"/>
        <dbReference type="ChEBI" id="CHEBI:15378"/>
        <dbReference type="ChEBI" id="CHEBI:30616"/>
        <dbReference type="ChEBI" id="CHEBI:43474"/>
        <dbReference type="ChEBI" id="CHEBI:456216"/>
    </reaction>
</comment>
<dbReference type="Gene3D" id="3.40.50.140">
    <property type="match status" value="1"/>
</dbReference>
<dbReference type="PRINTS" id="PR00417">
    <property type="entry name" value="PRTPISMRASEI"/>
</dbReference>
<gene>
    <name evidence="14" type="primary">rgy</name>
    <name evidence="20" type="ordered locus">Mcup_0481</name>
</gene>
<dbReference type="GO" id="GO:0160097">
    <property type="term" value="F:reverse gyrase activity"/>
    <property type="evidence" value="ECO:0007669"/>
    <property type="project" value="UniProtKB-UniRule"/>
</dbReference>
<dbReference type="InterPro" id="IPR027417">
    <property type="entry name" value="P-loop_NTPase"/>
</dbReference>
<evidence type="ECO:0000256" key="12">
    <source>
        <dbReference type="ARBA" id="ARBA00043976"/>
    </source>
</evidence>
<dbReference type="InterPro" id="IPR003601">
    <property type="entry name" value="Topo_IA_2"/>
</dbReference>
<evidence type="ECO:0000256" key="14">
    <source>
        <dbReference type="HAMAP-Rule" id="MF_01125"/>
    </source>
</evidence>
<dbReference type="InterPro" id="IPR003602">
    <property type="entry name" value="Topo_IA_DNA-bd_dom"/>
</dbReference>
<dbReference type="InterPro" id="IPR013826">
    <property type="entry name" value="Topo_IA_cen_sub3"/>
</dbReference>
<protein>
    <recommendedName>
        <fullName evidence="14 15">Reverse gyrase</fullName>
        <ecNumber evidence="14">5.6.2.-</ecNumber>
    </recommendedName>
</protein>
<evidence type="ECO:0000259" key="19">
    <source>
        <dbReference type="PROSITE" id="PS52039"/>
    </source>
</evidence>
<evidence type="ECO:0000256" key="4">
    <source>
        <dbReference type="ARBA" id="ARBA00022723"/>
    </source>
</evidence>
<dbReference type="InterPro" id="IPR040569">
    <property type="entry name" value="Znf_Rg"/>
</dbReference>
<comment type="domain">
    <text evidence="14">Introduction of positive supercoils requires the cooperation of both domains. The helicase-like domain probably does not directly unwind DNA, but more likely acts by driving ATP-dependent conformational changes within the whole enzyme. A beta hairpin in the 'latch' region of the N-terminal domain plays a regulatory role in the enzyme, repressing topoisomerase activity in the absence of ATP and preventing the enzyme from acting as an ATP-independent relaxing enzyme; it also helps to coordinate nucleotide hydrolysis by the ATPase domain with the supercoiling activity of the topoisomerase domain.</text>
</comment>
<evidence type="ECO:0000313" key="21">
    <source>
        <dbReference type="Proteomes" id="UP000007812"/>
    </source>
</evidence>
<dbReference type="HAMAP" id="MF_01125">
    <property type="entry name" value="Reverse_gyrase"/>
    <property type="match status" value="1"/>
</dbReference>
<keyword evidence="4 14" id="KW-0479">Metal-binding</keyword>
<proteinExistence type="inferred from homology"/>
<comment type="subunit">
    <text evidence="2 14">Monomer.</text>
</comment>
<feature type="active site" description="O-(5'-phospho-DNA)-tyrosine intermediate" evidence="14">
    <location>
        <position position="890"/>
    </location>
</feature>
<dbReference type="InterPro" id="IPR013497">
    <property type="entry name" value="Topo_IA_cen"/>
</dbReference>
<dbReference type="Gene3D" id="1.10.460.10">
    <property type="entry name" value="Topoisomerase I, domain 2"/>
    <property type="match status" value="1"/>
</dbReference>
<dbReference type="PROSITE" id="PS52036">
    <property type="entry name" value="ZF_RG_N"/>
    <property type="match status" value="1"/>
</dbReference>
<keyword evidence="9 14" id="KW-0799">Topoisomerase</keyword>
<feature type="domain" description="Toprim" evidence="16">
    <location>
        <begin position="573"/>
        <end position="735"/>
    </location>
</feature>
<dbReference type="GO" id="GO:0008094">
    <property type="term" value="F:ATP-dependent activity, acting on DNA"/>
    <property type="evidence" value="ECO:0007669"/>
    <property type="project" value="UniProtKB-UniRule"/>
</dbReference>
<comment type="cofactor">
    <cofactor evidence="14">
        <name>Zn(2+)</name>
        <dbReference type="ChEBI" id="CHEBI:29105"/>
    </cofactor>
    <text evidence="14">Binds 1 or 2 zinc ions per subunit.</text>
</comment>
<evidence type="ECO:0000259" key="18">
    <source>
        <dbReference type="PROSITE" id="PS52036"/>
    </source>
</evidence>
<evidence type="ECO:0000313" key="20">
    <source>
        <dbReference type="EMBL" id="AEB94588.1"/>
    </source>
</evidence>
<dbReference type="SUPFAM" id="SSF52540">
    <property type="entry name" value="P-loop containing nucleoside triphosphate hydrolases"/>
    <property type="match status" value="2"/>
</dbReference>
<evidence type="ECO:0000259" key="17">
    <source>
        <dbReference type="PROSITE" id="PS51192"/>
    </source>
</evidence>
<keyword evidence="8 14" id="KW-0067">ATP-binding</keyword>
<dbReference type="PROSITE" id="PS52039">
    <property type="entry name" value="TOPO_IA_2"/>
    <property type="match status" value="1"/>
</dbReference>
<dbReference type="InterPro" id="IPR013824">
    <property type="entry name" value="Topo_IA_cen_sub1"/>
</dbReference>
<dbReference type="EC" id="5.6.2.-" evidence="14"/>
<comment type="function">
    <text evidence="14">Modifies the topological state of DNA by introducing positive supercoils in an ATP-dependent process, increasing the linking number in steps of +1. Binds to single-stranded DNA, transiently cleaves and then rejoins the ends, introducing a positive supercoil in the process. The scissile phosphodiester is attacked by the catalytic tyrosine of the enzyme, resulting in the formation of a DNA-(5'-phosphotyrosyl)-enzyme intermediate. Probably involved in rewinding DNA strands in regions of the chromosome that have opened up to allow replication, transcription, DNA repair and/or for DNA protection.</text>
</comment>
<dbReference type="PATRIC" id="fig|1006006.8.peg.481"/>
<evidence type="ECO:0000256" key="6">
    <source>
        <dbReference type="ARBA" id="ARBA00022771"/>
    </source>
</evidence>
<keyword evidence="7 14" id="KW-0862">Zinc</keyword>
<reference evidence="20 21" key="1">
    <citation type="journal article" date="2011" name="J. Bacteriol.">
        <title>Complete genome sequence of Metallosphaera cuprina, a metal sulfide-oxidizing archaeon from a hot spring.</title>
        <authorList>
            <person name="Liu L.J."/>
            <person name="You X.Y."/>
            <person name="Zheng H."/>
            <person name="Wang S."/>
            <person name="Jiang C.Y."/>
            <person name="Liu S.J."/>
        </authorList>
    </citation>
    <scope>NUCLEOTIDE SEQUENCE [LARGE SCALE GENOMIC DNA]</scope>
    <source>
        <strain evidence="20 21">Ar-4</strain>
    </source>
</reference>
<feature type="region of interest" description="Topoisomerase I" evidence="14">
    <location>
        <begin position="569"/>
        <end position="1149"/>
    </location>
</feature>
<dbReference type="EMBL" id="CP002656">
    <property type="protein sequence ID" value="AEB94588.1"/>
    <property type="molecule type" value="Genomic_DNA"/>
</dbReference>
<dbReference type="RefSeq" id="WP_013737086.1">
    <property type="nucleotide sequence ID" value="NC_015435.1"/>
</dbReference>
<dbReference type="STRING" id="1006006.Mcup_0481"/>
<dbReference type="InterPro" id="IPR023405">
    <property type="entry name" value="Topo_IA_core_domain"/>
</dbReference>
<feature type="domain" description="Helicase ATP-binding" evidence="17">
    <location>
        <begin position="97"/>
        <end position="230"/>
    </location>
</feature>
<keyword evidence="5 14" id="KW-0547">Nucleotide-binding</keyword>
<dbReference type="CDD" id="cd18798">
    <property type="entry name" value="SF2_C_reverse_gyrase"/>
    <property type="match status" value="1"/>
</dbReference>
<dbReference type="KEGG" id="mcn:Mcup_0481"/>
<dbReference type="eggNOG" id="arCOG01526">
    <property type="taxonomic scope" value="Archaea"/>
</dbReference>
<dbReference type="Proteomes" id="UP000007812">
    <property type="component" value="Chromosome"/>
</dbReference>
<dbReference type="PANTHER" id="PTHR43505:SF1">
    <property type="entry name" value="REVERSE GYRASE"/>
    <property type="match status" value="1"/>
</dbReference>
<dbReference type="GO" id="GO:0005737">
    <property type="term" value="C:cytoplasm"/>
    <property type="evidence" value="ECO:0007669"/>
    <property type="project" value="UniProtKB-SubCell"/>
</dbReference>
<evidence type="ECO:0000256" key="2">
    <source>
        <dbReference type="ARBA" id="ARBA00011245"/>
    </source>
</evidence>
<feature type="domain" description="RG N-terminal-type" evidence="18">
    <location>
        <begin position="1"/>
        <end position="40"/>
    </location>
</feature>
<dbReference type="Pfam" id="PF01131">
    <property type="entry name" value="Topoisom_bac"/>
    <property type="match status" value="2"/>
</dbReference>
<dbReference type="InterPro" id="IPR011545">
    <property type="entry name" value="DEAD/DEAH_box_helicase_dom"/>
</dbReference>
<keyword evidence="14" id="KW-0378">Hydrolase</keyword>
<dbReference type="Pfam" id="PF01751">
    <property type="entry name" value="Toprim"/>
    <property type="match status" value="1"/>
</dbReference>
<dbReference type="NCBIfam" id="TIGR01054">
    <property type="entry name" value="rgy"/>
    <property type="match status" value="1"/>
</dbReference>
<dbReference type="Pfam" id="PF17915">
    <property type="entry name" value="zf_Rg"/>
    <property type="match status" value="1"/>
</dbReference>
<evidence type="ECO:0000256" key="15">
    <source>
        <dbReference type="RuleBase" id="RU004026"/>
    </source>
</evidence>
<keyword evidence="11 14" id="KW-0413">Isomerase</keyword>
<dbReference type="PROSITE" id="PS51192">
    <property type="entry name" value="HELICASE_ATP_BIND_1"/>
    <property type="match status" value="1"/>
</dbReference>
<dbReference type="GO" id="GO:0006265">
    <property type="term" value="P:DNA topological change"/>
    <property type="evidence" value="ECO:0007669"/>
    <property type="project" value="UniProtKB-UniRule"/>
</dbReference>
<comment type="function">
    <text evidence="15">Modifies the topological state of DNA by introducing positive supercoils in an ATP-dependent process, increasing the linking number in steps of +1. Binds to single-stranded DNA, transiently cleaves and then rejoins the ends, introducing a positive supercoil in the process. The scissile phosphodiester is attacked by the catalytic tyrosine of the enzyme, resulting in the formation of a DNA-(5'-phosphotyrosyl)-enzyme intermediate. Involved in rewinding DNA strands in regions of the chromosome that have opened up to allow replication, transcription, DNA repair and/or for DNA protection.</text>
</comment>
<keyword evidence="21" id="KW-1185">Reference proteome</keyword>
<evidence type="ECO:0000256" key="5">
    <source>
        <dbReference type="ARBA" id="ARBA00022741"/>
    </source>
</evidence>
<dbReference type="SMART" id="SM00436">
    <property type="entry name" value="TOP1Bc"/>
    <property type="match status" value="1"/>
</dbReference>
<dbReference type="PROSITE" id="PS50880">
    <property type="entry name" value="TOPRIM"/>
    <property type="match status" value="1"/>
</dbReference>
<dbReference type="Pfam" id="PF00270">
    <property type="entry name" value="DEAD"/>
    <property type="match status" value="1"/>
</dbReference>
<dbReference type="Gene3D" id="1.10.290.10">
    <property type="entry name" value="Topoisomerase I, domain 4"/>
    <property type="match status" value="1"/>
</dbReference>
<sequence length="1149" mass="129836">MITSVFHSSCPNCQGPLEDYRALAGLPCTNCLAGDEEPFRDLPQSEKIKAVYNLLVNNNKLAKYWELYYTAEMYDEVINYFNQVVGKEPWSLQKLWLKRLGERENFSLSAPTGMGKTTTLVAYSSYLSKGVLYIVPTKSLQEQICSKIGSISSVSCGYVDRDGISVLTVSYVNKKYESIKDYRPTFIAVDDADAIIKSGKTTDKLVELMGIPKDIYEDAMRLVRLRRSLYLKEDKDEILEKITKLERKIQGFTGAIAQLVVASATLRPKGIKQKALRYISGFDLSNTQTYARNIVDSFSCSSIEEVVQRLGPGGLILVSREYGKEKMREIKDKLTSNNFNVELAISGRKFLQNFSEGKTDILIGSASYYGVAVRGIDEPKRLRYVLFYGVPKSRARAEEAIRNPFTLMKIARLFGVNVPEDEILSLSPAEAQAIKISIIKGQVLPGKLGEVQKKLEDKISEVQEFLKSVNGIVRGETFLISRRGKDVFIEYPDVITYLQGSGRSSRLLNGGLTQGLSVILVDDQILFDLLKKKMNFIIQGFNPVQFESLNVDSITKEIERTRREGGNKIDISTGLMIVESPTKAKTISRLFGFPSRRTIGGVNVYETVIVDGNKVYILDVMATKGHMTDITLEDKGYFGVDVKNDVITPLYSHIYRCVSCKRVVSKEIDVCPYCGSSLINSSLSIVNAMRKLAMEVDEVFIATDPDTEGEKIAFDISVSVSPYNPKVRRIKYHEVTRSGIVEALRTGTSIDINTVYSQIVRRVEDRWIGFELSKLLKSKFNEGNHGAGRVQGPVLGWIVNKTREYKERIGWLLYIKVGNYVYREYHKTKPAIPDGPVQVEVVGERVETLQPPPPFSTDDLLIEAYRWFKVPAERVMRIAQDLFESGLITYHRTDSHHVSGKGIEVAKEYLEKMNFTQDLQPRSWGPEGAHEAIRPTRPLDLESLKKEIGENPMLMSVKFTWSHFAIYDMIFRRFMASQMKEAKGVFKRFAMRMKDRSWEADLLTEMEGGFSRLYKYRTYDIPIGEINPEINLSRGSDVKLLTYADVIKEMKEKNIGRPSTYAKTVQSLLRHGYVVESKKRSVLIATKKGINAYAFLSKFEDLISEKVTADLLAKMDSIVTGKAEPTSILLTVFDNLRSLEALPQSEQEI</sequence>
<comment type="subcellular location">
    <subcellularLocation>
        <location evidence="1 14">Cytoplasm</location>
    </subcellularLocation>
</comment>
<evidence type="ECO:0000259" key="16">
    <source>
        <dbReference type="PROSITE" id="PS50880"/>
    </source>
</evidence>
<dbReference type="Gene3D" id="2.60.510.20">
    <property type="match status" value="1"/>
</dbReference>
<dbReference type="Gene3D" id="3.40.50.300">
    <property type="entry name" value="P-loop containing nucleotide triphosphate hydrolases"/>
    <property type="match status" value="3"/>
</dbReference>
<dbReference type="InterPro" id="IPR005736">
    <property type="entry name" value="Reverse_gyrase"/>
</dbReference>
<evidence type="ECO:0000256" key="7">
    <source>
        <dbReference type="ARBA" id="ARBA00022833"/>
    </source>
</evidence>
<comment type="miscellaneous">
    <text evidence="14">This enzyme is the only unique feature of hyperthermophilic bacteria/archaea known and seems to be essential for adaptation to life at high temperatures. It may play a role in stabilization of DNA at high temperatures.</text>
</comment>
<accession>F4G089</accession>
<dbReference type="GeneID" id="10492674"/>
<feature type="domain" description="Topo IA-type catalytic" evidence="19">
    <location>
        <begin position="751"/>
        <end position="1140"/>
    </location>
</feature>
<dbReference type="PROSITE" id="PS52037">
    <property type="entry name" value="ZF_RG_C"/>
    <property type="match status" value="1"/>
</dbReference>
<dbReference type="GO" id="GO:0006260">
    <property type="term" value="P:DNA replication"/>
    <property type="evidence" value="ECO:0007669"/>
    <property type="project" value="UniProtKB-UniRule"/>
</dbReference>
<evidence type="ECO:0000256" key="10">
    <source>
        <dbReference type="ARBA" id="ARBA00023125"/>
    </source>
</evidence>
<dbReference type="SMART" id="SM00493">
    <property type="entry name" value="TOPRIM"/>
    <property type="match status" value="1"/>
</dbReference>
<keyword evidence="10 14" id="KW-0238">DNA-binding</keyword>
<keyword evidence="3 14" id="KW-0963">Cytoplasm</keyword>
<dbReference type="HOGENOM" id="CLU_002886_0_0_2"/>